<dbReference type="SUPFAM" id="SSF51126">
    <property type="entry name" value="Pectin lyase-like"/>
    <property type="match status" value="1"/>
</dbReference>
<protein>
    <submittedName>
        <fullName evidence="15">Glycoside hydrolase family 28 protein</fullName>
    </submittedName>
</protein>
<evidence type="ECO:0000256" key="12">
    <source>
        <dbReference type="ARBA" id="ARBA00037278"/>
    </source>
</evidence>
<dbReference type="OrthoDB" id="187139at2759"/>
<evidence type="ECO:0000256" key="3">
    <source>
        <dbReference type="ARBA" id="ARBA00022525"/>
    </source>
</evidence>
<keyword evidence="6 13" id="KW-0378">Hydrolase</keyword>
<name>A0A6A6RU89_9PLEO</name>
<reference evidence="15" key="1">
    <citation type="journal article" date="2020" name="Stud. Mycol.">
        <title>101 Dothideomycetes genomes: a test case for predicting lifestyles and emergence of pathogens.</title>
        <authorList>
            <person name="Haridas S."/>
            <person name="Albert R."/>
            <person name="Binder M."/>
            <person name="Bloem J."/>
            <person name="Labutti K."/>
            <person name="Salamov A."/>
            <person name="Andreopoulos B."/>
            <person name="Baker S."/>
            <person name="Barry K."/>
            <person name="Bills G."/>
            <person name="Bluhm B."/>
            <person name="Cannon C."/>
            <person name="Castanera R."/>
            <person name="Culley D."/>
            <person name="Daum C."/>
            <person name="Ezra D."/>
            <person name="Gonzalez J."/>
            <person name="Henrissat B."/>
            <person name="Kuo A."/>
            <person name="Liang C."/>
            <person name="Lipzen A."/>
            <person name="Lutzoni F."/>
            <person name="Magnuson J."/>
            <person name="Mondo S."/>
            <person name="Nolan M."/>
            <person name="Ohm R."/>
            <person name="Pangilinan J."/>
            <person name="Park H.-J."/>
            <person name="Ramirez L."/>
            <person name="Alfaro M."/>
            <person name="Sun H."/>
            <person name="Tritt A."/>
            <person name="Yoshinaga Y."/>
            <person name="Zwiers L.-H."/>
            <person name="Turgeon B."/>
            <person name="Goodwin S."/>
            <person name="Spatafora J."/>
            <person name="Crous P."/>
            <person name="Grigoriev I."/>
        </authorList>
    </citation>
    <scope>NUCLEOTIDE SEQUENCE</scope>
    <source>
        <strain evidence="15">CBS 473.64</strain>
    </source>
</reference>
<comment type="subcellular location">
    <subcellularLocation>
        <location evidence="1">Secreted</location>
    </subcellularLocation>
</comment>
<dbReference type="PANTHER" id="PTHR31736:SF9">
    <property type="entry name" value="ENDO-XYLOGALACTURONAN HYDROLASE A-RELATED"/>
    <property type="match status" value="1"/>
</dbReference>
<keyword evidence="5" id="KW-0677">Repeat</keyword>
<keyword evidence="9 13" id="KW-0326">Glycosidase</keyword>
<gene>
    <name evidence="15" type="ORF">P280DRAFT_551284</name>
</gene>
<evidence type="ECO:0000256" key="13">
    <source>
        <dbReference type="RuleBase" id="RU361169"/>
    </source>
</evidence>
<dbReference type="Gene3D" id="2.160.20.10">
    <property type="entry name" value="Single-stranded right-handed beta-helix, Pectin lyase-like"/>
    <property type="match status" value="1"/>
</dbReference>
<dbReference type="PANTHER" id="PTHR31736">
    <property type="match status" value="1"/>
</dbReference>
<evidence type="ECO:0000256" key="10">
    <source>
        <dbReference type="ARBA" id="ARBA00023316"/>
    </source>
</evidence>
<dbReference type="GO" id="GO:0004650">
    <property type="term" value="F:polygalacturonase activity"/>
    <property type="evidence" value="ECO:0007669"/>
    <property type="project" value="InterPro"/>
</dbReference>
<evidence type="ECO:0000256" key="14">
    <source>
        <dbReference type="SAM" id="SignalP"/>
    </source>
</evidence>
<feature type="chain" id="PRO_5025665753" evidence="14">
    <location>
        <begin position="20"/>
        <end position="412"/>
    </location>
</feature>
<organism evidence="15 16">
    <name type="scientific">Massarina eburnea CBS 473.64</name>
    <dbReference type="NCBI Taxonomy" id="1395130"/>
    <lineage>
        <taxon>Eukaryota</taxon>
        <taxon>Fungi</taxon>
        <taxon>Dikarya</taxon>
        <taxon>Ascomycota</taxon>
        <taxon>Pezizomycotina</taxon>
        <taxon>Dothideomycetes</taxon>
        <taxon>Pleosporomycetidae</taxon>
        <taxon>Pleosporales</taxon>
        <taxon>Massarineae</taxon>
        <taxon>Massarinaceae</taxon>
        <taxon>Massarina</taxon>
    </lineage>
</organism>
<proteinExistence type="inferred from homology"/>
<keyword evidence="4 14" id="KW-0732">Signal</keyword>
<evidence type="ECO:0000256" key="9">
    <source>
        <dbReference type="ARBA" id="ARBA00023295"/>
    </source>
</evidence>
<dbReference type="EMBL" id="MU006789">
    <property type="protein sequence ID" value="KAF2638675.1"/>
    <property type="molecule type" value="Genomic_DNA"/>
</dbReference>
<evidence type="ECO:0000256" key="6">
    <source>
        <dbReference type="ARBA" id="ARBA00022801"/>
    </source>
</evidence>
<feature type="signal peptide" evidence="14">
    <location>
        <begin position="1"/>
        <end position="19"/>
    </location>
</feature>
<comment type="similarity">
    <text evidence="2 13">Belongs to the glycosyl hydrolase 28 family.</text>
</comment>
<dbReference type="GO" id="GO:0000272">
    <property type="term" value="P:polysaccharide catabolic process"/>
    <property type="evidence" value="ECO:0007669"/>
    <property type="project" value="UniProtKB-KW"/>
</dbReference>
<comment type="function">
    <text evidence="12">Pectinolytic enzyme involved in the degradation of xylogalacturonan (xga), a galacturonan backbone heavily substituted with xylose, and which is one important component of the hairy regions of pectin. Activity requires a galacturonic acid backbone substituted with xylose.</text>
</comment>
<evidence type="ECO:0000313" key="16">
    <source>
        <dbReference type="Proteomes" id="UP000799753"/>
    </source>
</evidence>
<evidence type="ECO:0000256" key="11">
    <source>
        <dbReference type="ARBA" id="ARBA00023326"/>
    </source>
</evidence>
<dbReference type="GO" id="GO:0071555">
    <property type="term" value="P:cell wall organization"/>
    <property type="evidence" value="ECO:0007669"/>
    <property type="project" value="UniProtKB-KW"/>
</dbReference>
<keyword evidence="8" id="KW-0119">Carbohydrate metabolism</keyword>
<evidence type="ECO:0000256" key="2">
    <source>
        <dbReference type="ARBA" id="ARBA00008834"/>
    </source>
</evidence>
<dbReference type="InterPro" id="IPR000743">
    <property type="entry name" value="Glyco_hydro_28"/>
</dbReference>
<keyword evidence="3" id="KW-0964">Secreted</keyword>
<evidence type="ECO:0000256" key="1">
    <source>
        <dbReference type="ARBA" id="ARBA00004613"/>
    </source>
</evidence>
<dbReference type="AlphaFoldDB" id="A0A6A6RU89"/>
<keyword evidence="16" id="KW-1185">Reference proteome</keyword>
<keyword evidence="10" id="KW-0961">Cell wall biogenesis/degradation</keyword>
<dbReference type="Proteomes" id="UP000799753">
    <property type="component" value="Unassembled WGS sequence"/>
</dbReference>
<evidence type="ECO:0000256" key="8">
    <source>
        <dbReference type="ARBA" id="ARBA00023277"/>
    </source>
</evidence>
<evidence type="ECO:0000256" key="7">
    <source>
        <dbReference type="ARBA" id="ARBA00023180"/>
    </source>
</evidence>
<keyword evidence="11" id="KW-0624">Polysaccharide degradation</keyword>
<dbReference type="InterPro" id="IPR011050">
    <property type="entry name" value="Pectin_lyase_fold/virulence"/>
</dbReference>
<evidence type="ECO:0000256" key="5">
    <source>
        <dbReference type="ARBA" id="ARBA00022737"/>
    </source>
</evidence>
<sequence>MVQLFTPLLLAASATLSIAAPSSKLFKRSTDHHTKRATCTPTSAGSASTDDVPAIKAAITSCGAGGIIQIAAGKTYQVHSVLDFAGCADCDFQIEGTLKVSDNTTFWNGKPNVINLSGITGAKIRSVTGAGLLDGNGQKSWDLFAEDSSYDRPTLVSIGGSSKNVAVSNLKIKNAPNVFFSINSNAANTAFTSLTLTAISSSSNLPKNTDGFDVGPATYTTFKNITVTNDDDCIAFKPGTDYCTVDTITCKGSHGISVGSLGNRAGRTDTVSNVYVTNADMQTSTKAVGIKLYPAGDSHGSAVVKNVTFDGITVTSSDYAAQIQSCYNEDAAYCASTPSTAQVTDVYFKNFKGVVSSKYAPTVANINCPGAGTCDVYFSDWSVTTPKGDARFLCANIDNAEPGVTCSSGASG</sequence>
<evidence type="ECO:0000256" key="4">
    <source>
        <dbReference type="ARBA" id="ARBA00022729"/>
    </source>
</evidence>
<keyword evidence="7" id="KW-0325">Glycoprotein</keyword>
<dbReference type="GO" id="GO:0005576">
    <property type="term" value="C:extracellular region"/>
    <property type="evidence" value="ECO:0007669"/>
    <property type="project" value="UniProtKB-SubCell"/>
</dbReference>
<dbReference type="InterPro" id="IPR012334">
    <property type="entry name" value="Pectin_lyas_fold"/>
</dbReference>
<accession>A0A6A6RU89</accession>
<evidence type="ECO:0000313" key="15">
    <source>
        <dbReference type="EMBL" id="KAF2638675.1"/>
    </source>
</evidence>
<dbReference type="Pfam" id="PF00295">
    <property type="entry name" value="Glyco_hydro_28"/>
    <property type="match status" value="1"/>
</dbReference>